<feature type="compositionally biased region" description="Polar residues" evidence="1">
    <location>
        <begin position="315"/>
        <end position="328"/>
    </location>
</feature>
<keyword evidence="3" id="KW-1185">Reference proteome</keyword>
<dbReference type="Proteomes" id="UP001152795">
    <property type="component" value="Unassembled WGS sequence"/>
</dbReference>
<dbReference type="OrthoDB" id="6022168at2759"/>
<dbReference type="Pfam" id="PF13768">
    <property type="entry name" value="VWA_3"/>
    <property type="match status" value="1"/>
</dbReference>
<dbReference type="Gene3D" id="3.40.50.410">
    <property type="entry name" value="von Willebrand factor, type A domain"/>
    <property type="match status" value="1"/>
</dbReference>
<dbReference type="PROSITE" id="PS50304">
    <property type="entry name" value="TUDOR"/>
    <property type="match status" value="1"/>
</dbReference>
<feature type="non-terminal residue" evidence="2">
    <location>
        <position position="1010"/>
    </location>
</feature>
<sequence length="1010" mass="114455">EQIKHKQKFNLIKFDSRAIAWRSRLVDCTDRNINDAWQWIKGLTVGGSTNTLAALKLALSDELCEAIYLLTDGRPDQPTSTILAQIHLRDPIPIHTISFNCSDGAANEFLCKLTELTNARFHYFSENGSVGGESVKVYESEDVRLIREEIEQATRDLERLTRLRDWCAKLDWVSSNANKTNSRTQTRPSSAPPIVKSKEPLRPSRPRVVRKKKKTTKTANRGENKKISNQESSTSSDDDSTVKSESNTNDDERTLIIKSTKELGSDVKKPEGPDKDKIPRRKKTKRKIVPHSCVKDDLDLTTVNKISPTRHKVTSPPTKSSKPVEQPKSQWIRNHKVLARNNVDGFYYPGLLRVNINPRYADVSFCDVESQVVSLRHIIPNEGSRPCPTLKVGDFVLVKLVREGRPPSYVPGVVYVVPLRQSKATKYHTIIHYNGSKATALRKDIVKISQSRYAFACRYIKDCEITANKSPVIAVFNSKNAQGSDSSDNDERKNLNDNKSEDISSKKNGSDSSDDDVNNKNKNRNKDDGSDSDSSLNANTKVSPRNSANDELERMKQELLDTRESQMKSFEEQQKRFEELQQQVKDAMDEQTRRQEELKKQYEEMVENKGKLDDGGKYMNENELEEAKRMLDEKQEDIINDFKKHKELLEQLLQQQKANMEGKETEKHSDENKKTKRKGNSSSSDSNSSSNNSHSDNDSPQPPRPEQDEENLRENPEDETPSKIHFHVRSGQKEACLWTKGSHGLLISRAPLDKDPAVENRPVPAPLRNGEEVLAQWSDDGWYYRGTVQETTGEKYLVEDSVGNIEEISRENIISDEDDAANSIQVNDAVIALHPSFSFSYAPGIVVNTNNDMLFSVRFYDGREDVIPREEVYYLGHEKFSADVEFIVRCEESLVGKAVVARNDADGFFYLGNVHDRVGNGRQYVVQWPEGPCQVQSSSLIFGAHTKRHQLAIGDRVLALSDKAQGMYEPGLITGVKGKKLDVKFSSRKKSSQVDPLQCFWLSSDYYDRT</sequence>
<evidence type="ECO:0000313" key="2">
    <source>
        <dbReference type="EMBL" id="CAB4013415.1"/>
    </source>
</evidence>
<accession>A0A6S7I3V6</accession>
<feature type="compositionally biased region" description="Basic and acidic residues" evidence="1">
    <location>
        <begin position="250"/>
        <end position="277"/>
    </location>
</feature>
<feature type="compositionally biased region" description="Basic and acidic residues" evidence="1">
    <location>
        <begin position="489"/>
        <end position="509"/>
    </location>
</feature>
<organism evidence="2 3">
    <name type="scientific">Paramuricea clavata</name>
    <name type="common">Red gorgonian</name>
    <name type="synonym">Violescent sea-whip</name>
    <dbReference type="NCBI Taxonomy" id="317549"/>
    <lineage>
        <taxon>Eukaryota</taxon>
        <taxon>Metazoa</taxon>
        <taxon>Cnidaria</taxon>
        <taxon>Anthozoa</taxon>
        <taxon>Octocorallia</taxon>
        <taxon>Malacalcyonacea</taxon>
        <taxon>Plexauridae</taxon>
        <taxon>Paramuricea</taxon>
    </lineage>
</organism>
<name>A0A6S7I3V6_PARCT</name>
<evidence type="ECO:0000313" key="3">
    <source>
        <dbReference type="Proteomes" id="UP001152795"/>
    </source>
</evidence>
<dbReference type="InterPro" id="IPR032770">
    <property type="entry name" value="DUF4537"/>
</dbReference>
<dbReference type="AlphaFoldDB" id="A0A6S7I3V6"/>
<feature type="compositionally biased region" description="Polar residues" evidence="1">
    <location>
        <begin position="177"/>
        <end position="189"/>
    </location>
</feature>
<feature type="non-terminal residue" evidence="2">
    <location>
        <position position="1"/>
    </location>
</feature>
<dbReference type="InterPro" id="IPR036465">
    <property type="entry name" value="vWFA_dom_sf"/>
</dbReference>
<evidence type="ECO:0000256" key="1">
    <source>
        <dbReference type="SAM" id="MobiDB-lite"/>
    </source>
</evidence>
<feature type="compositionally biased region" description="Basic residues" evidence="1">
    <location>
        <begin position="204"/>
        <end position="216"/>
    </location>
</feature>
<feature type="compositionally biased region" description="Basic residues" evidence="1">
    <location>
        <begin position="278"/>
        <end position="289"/>
    </location>
</feature>
<feature type="region of interest" description="Disordered" evidence="1">
    <location>
        <begin position="479"/>
        <end position="575"/>
    </location>
</feature>
<feature type="region of interest" description="Disordered" evidence="1">
    <location>
        <begin position="650"/>
        <end position="729"/>
    </location>
</feature>
<dbReference type="PANTHER" id="PTHR46785">
    <property type="entry name" value="VON WILLEBRAND FACTOR A DOMAIN-CONTAINING PROTEIN 3B"/>
    <property type="match status" value="1"/>
</dbReference>
<dbReference type="EMBL" id="CACRXK020007879">
    <property type="protein sequence ID" value="CAB4013415.1"/>
    <property type="molecule type" value="Genomic_DNA"/>
</dbReference>
<dbReference type="SUPFAM" id="SSF53300">
    <property type="entry name" value="vWA-like"/>
    <property type="match status" value="1"/>
</dbReference>
<comment type="caution">
    <text evidence="2">The sequence shown here is derived from an EMBL/GenBank/DDBJ whole genome shotgun (WGS) entry which is preliminary data.</text>
</comment>
<gene>
    <name evidence="2" type="ORF">PACLA_8A074999</name>
</gene>
<reference evidence="2" key="1">
    <citation type="submission" date="2020-04" db="EMBL/GenBank/DDBJ databases">
        <authorList>
            <person name="Alioto T."/>
            <person name="Alioto T."/>
            <person name="Gomez Garrido J."/>
        </authorList>
    </citation>
    <scope>NUCLEOTIDE SEQUENCE</scope>
    <source>
        <strain evidence="2">A484AB</strain>
    </source>
</reference>
<dbReference type="SUPFAM" id="SSF63748">
    <property type="entry name" value="Tudor/PWWP/MBT"/>
    <property type="match status" value="1"/>
</dbReference>
<dbReference type="Gene3D" id="2.30.30.140">
    <property type="match status" value="1"/>
</dbReference>
<dbReference type="Pfam" id="PF15057">
    <property type="entry name" value="DUF4537"/>
    <property type="match status" value="3"/>
</dbReference>
<feature type="compositionally biased region" description="Basic and acidic residues" evidence="1">
    <location>
        <begin position="660"/>
        <end position="673"/>
    </location>
</feature>
<feature type="compositionally biased region" description="Polar residues" evidence="1">
    <location>
        <begin position="536"/>
        <end position="549"/>
    </location>
</feature>
<dbReference type="InterPro" id="IPR002999">
    <property type="entry name" value="Tudor"/>
</dbReference>
<proteinExistence type="predicted"/>
<dbReference type="InterPro" id="IPR002035">
    <property type="entry name" value="VWF_A"/>
</dbReference>
<feature type="compositionally biased region" description="Low complexity" evidence="1">
    <location>
        <begin position="680"/>
        <end position="694"/>
    </location>
</feature>
<feature type="region of interest" description="Disordered" evidence="1">
    <location>
        <begin position="177"/>
        <end position="291"/>
    </location>
</feature>
<protein>
    <submittedName>
        <fullName evidence="2">Uncharacterized protein</fullName>
    </submittedName>
</protein>
<dbReference type="CDD" id="cd04508">
    <property type="entry name" value="Tudor_SF"/>
    <property type="match status" value="1"/>
</dbReference>
<dbReference type="PANTHER" id="PTHR46785:SF1">
    <property type="entry name" value="VON WILLEBRAND FACTOR A DOMAIN-CONTAINING PROTEIN 3B"/>
    <property type="match status" value="1"/>
</dbReference>
<feature type="region of interest" description="Disordered" evidence="1">
    <location>
        <begin position="305"/>
        <end position="328"/>
    </location>
</feature>
<feature type="compositionally biased region" description="Basic and acidic residues" evidence="1">
    <location>
        <begin position="551"/>
        <end position="575"/>
    </location>
</feature>